<dbReference type="InterPro" id="IPR056884">
    <property type="entry name" value="NPHP3-like_N"/>
</dbReference>
<keyword evidence="2 3" id="KW-0040">ANK repeat</keyword>
<feature type="repeat" description="ANK" evidence="3">
    <location>
        <begin position="940"/>
        <end position="976"/>
    </location>
</feature>
<evidence type="ECO:0000313" key="6">
    <source>
        <dbReference type="EMBL" id="CZT44318.1"/>
    </source>
</evidence>
<dbReference type="Pfam" id="PF12796">
    <property type="entry name" value="Ank_2"/>
    <property type="match status" value="5"/>
</dbReference>
<feature type="region of interest" description="Disordered" evidence="4">
    <location>
        <begin position="1658"/>
        <end position="1929"/>
    </location>
</feature>
<evidence type="ECO:0000256" key="4">
    <source>
        <dbReference type="SAM" id="MobiDB-lite"/>
    </source>
</evidence>
<feature type="compositionally biased region" description="Acidic residues" evidence="4">
    <location>
        <begin position="1857"/>
        <end position="1883"/>
    </location>
</feature>
<dbReference type="GO" id="GO:0005737">
    <property type="term" value="C:cytoplasm"/>
    <property type="evidence" value="ECO:0007669"/>
    <property type="project" value="TreeGrafter"/>
</dbReference>
<dbReference type="SMART" id="SM00248">
    <property type="entry name" value="ANK"/>
    <property type="match status" value="16"/>
</dbReference>
<dbReference type="InterPro" id="IPR027417">
    <property type="entry name" value="P-loop_NTPase"/>
</dbReference>
<dbReference type="Gene3D" id="3.40.50.1820">
    <property type="entry name" value="alpha/beta hydrolase"/>
    <property type="match status" value="1"/>
</dbReference>
<dbReference type="PANTHER" id="PTHR24198:SF194">
    <property type="entry name" value="INVERSIN-A"/>
    <property type="match status" value="1"/>
</dbReference>
<dbReference type="Gene3D" id="1.25.40.20">
    <property type="entry name" value="Ankyrin repeat-containing domain"/>
    <property type="match status" value="4"/>
</dbReference>
<feature type="compositionally biased region" description="Basic and acidic residues" evidence="4">
    <location>
        <begin position="1679"/>
        <end position="1690"/>
    </location>
</feature>
<evidence type="ECO:0000313" key="7">
    <source>
        <dbReference type="Proteomes" id="UP000177625"/>
    </source>
</evidence>
<evidence type="ECO:0000256" key="3">
    <source>
        <dbReference type="PROSITE-ProRule" id="PRU00023"/>
    </source>
</evidence>
<organism evidence="6 7">
    <name type="scientific">Rhynchosporium secalis</name>
    <name type="common">Barley scald fungus</name>
    <dbReference type="NCBI Taxonomy" id="38038"/>
    <lineage>
        <taxon>Eukaryota</taxon>
        <taxon>Fungi</taxon>
        <taxon>Dikarya</taxon>
        <taxon>Ascomycota</taxon>
        <taxon>Pezizomycotina</taxon>
        <taxon>Leotiomycetes</taxon>
        <taxon>Helotiales</taxon>
        <taxon>Ploettnerulaceae</taxon>
        <taxon>Rhynchosporium</taxon>
    </lineage>
</organism>
<dbReference type="Proteomes" id="UP000177625">
    <property type="component" value="Unassembled WGS sequence"/>
</dbReference>
<feature type="repeat" description="ANK" evidence="3">
    <location>
        <begin position="1478"/>
        <end position="1510"/>
    </location>
</feature>
<dbReference type="SUPFAM" id="SSF48403">
    <property type="entry name" value="Ankyrin repeat"/>
    <property type="match status" value="2"/>
</dbReference>
<dbReference type="InterPro" id="IPR002110">
    <property type="entry name" value="Ankyrin_rpt"/>
</dbReference>
<feature type="compositionally biased region" description="Basic and acidic residues" evidence="4">
    <location>
        <begin position="1884"/>
        <end position="1900"/>
    </location>
</feature>
<evidence type="ECO:0000259" key="5">
    <source>
        <dbReference type="Pfam" id="PF24883"/>
    </source>
</evidence>
<feature type="compositionally biased region" description="Basic and acidic residues" evidence="4">
    <location>
        <begin position="1920"/>
        <end position="1929"/>
    </location>
</feature>
<dbReference type="PROSITE" id="PS50297">
    <property type="entry name" value="ANK_REP_REGION"/>
    <property type="match status" value="5"/>
</dbReference>
<gene>
    <name evidence="6" type="ORF">RSE6_04471</name>
</gene>
<reference evidence="7" key="1">
    <citation type="submission" date="2016-03" db="EMBL/GenBank/DDBJ databases">
        <authorList>
            <person name="Guldener U."/>
        </authorList>
    </citation>
    <scope>NUCLEOTIDE SEQUENCE [LARGE SCALE GENOMIC DNA]</scope>
</reference>
<proteinExistence type="predicted"/>
<accession>A0A1E1M5D1</accession>
<feature type="repeat" description="ANK" evidence="3">
    <location>
        <begin position="1202"/>
        <end position="1234"/>
    </location>
</feature>
<dbReference type="PROSITE" id="PS50088">
    <property type="entry name" value="ANK_REPEAT"/>
    <property type="match status" value="7"/>
</dbReference>
<feature type="repeat" description="ANK" evidence="3">
    <location>
        <begin position="1373"/>
        <end position="1405"/>
    </location>
</feature>
<keyword evidence="7" id="KW-1185">Reference proteome</keyword>
<dbReference type="Pfam" id="PF24883">
    <property type="entry name" value="NPHP3_N"/>
    <property type="match status" value="1"/>
</dbReference>
<dbReference type="InterPro" id="IPR029058">
    <property type="entry name" value="AB_hydrolase_fold"/>
</dbReference>
<feature type="repeat" description="ANK" evidence="3">
    <location>
        <begin position="1340"/>
        <end position="1372"/>
    </location>
</feature>
<dbReference type="EMBL" id="FJVC01000166">
    <property type="protein sequence ID" value="CZT44318.1"/>
    <property type="molecule type" value="Genomic_DNA"/>
</dbReference>
<protein>
    <recommendedName>
        <fullName evidence="5">Nephrocystin 3-like N-terminal domain-containing protein</fullName>
    </recommendedName>
</protein>
<feature type="compositionally biased region" description="Polar residues" evidence="4">
    <location>
        <begin position="1835"/>
        <end position="1848"/>
    </location>
</feature>
<feature type="repeat" description="ANK" evidence="3">
    <location>
        <begin position="906"/>
        <end position="938"/>
    </location>
</feature>
<feature type="compositionally biased region" description="Acidic residues" evidence="4">
    <location>
        <begin position="1901"/>
        <end position="1919"/>
    </location>
</feature>
<keyword evidence="1" id="KW-0677">Repeat</keyword>
<sequence length="1929" mass="213044">MPSTILSGALVHIAPSPEKELKEYTVDIIAVPGLGGDPAKSFIHEESEFDWLKDQKEGILSEFKSARILKFAYESRWLGDKALNQTLGNVAEQLLVALVEARKGYEIPRPIIFLAHSMGGLVVAKALTIASSFPEQIDRMRIYECFAGGIFFGTPFGGSEEAAKAVVLASFLQPTSKGLPSQMLYALDPRGELLLELRNEFSQLVQKEPKAGIACITEQVATNYAKPLGSFLPKLAKLEKIVVTEASATLDGAKKAAFACDHRQLNRFINGKDPRFNVVKEMLGNIERDAHRIVKRRLNASMRSVVDDATFSGLSDSLNIIQPQTRRRRLETESESSTWILKEAAFEDWLPWQFQDESNNFLWVSGDEGAGKSQAALAAVEELEKKEITERRNESESMVAYFFCDATADSQNAESMLSSLMWQLILKRRSLGQYVRSFAVPKSAKSASMHNSIGISKLWTGLQDMLRDDSAPTVYFVVNNLHYLAEDNESTNEFWGKIKDLVTGETGPEDPIRKNVKWMFLSRPRENIRNVLEYANEGMVPCVDLKDGTRNQALRHELKKFTHKRVKILARIKKYSLALQYFVTSVLLERAENNKLWVEVVCYLLEGIPSSYVEVRKTLEALPKSVEQLISRVWEQSLDPKTDTFLTTKEILRTLAVVFEYPTLDELRVLAELGDEFTPAQIEEQVNACGPLLRVYEDGFEGGYPGDRRVTFIHDTAKDALMKESKSRTLIGFSDSADHTDQTKIKVQHGIVALRCFSYANQESEQDDAYLFQSHVDEVPEGEKTQDDAPELKGLFPEVVIEEQEVDEEDDDDVETPLNYPVKYWLRHGYEATPDFVDTLDLKNAFWASESSARQRWWSSYARGDVAEGLKNLTSMHVAAYFGLVPLIDSLLAEGHEGEIKVRDNWDNQPLHWAAARGHVAAMERLIDHGADINDGQQDHVWTPLHMAASEGRIKAMELLINGIHGKSANLDAIDKDIGTAVTLALAYNQDNAVKLLLDSGASPTLTAEVGESPVAMAAYMGEEELIQVLLEKGGDSNPGSHRFGSGGALAAAASAGHINIVNILGPYSNEEACDGALKEATRRGFHQIVELLLESVEHLVCDDDFRLAASMGHDLVLKALWNHNLNHSKSVISHSAVNDALYLAAEAEQETTVELLLETCEADPNAALGPLYGNAMTAAAYDGNVTILSKLLDFGADVNGTSGHPLQLAASQGHLDAVKLLLNHHASLDTQHPVSPEFPDGTALQAACAARQTVIASELLRSGANPNLGSGSLTNPLIAATTNGLGDLAVLLLQKGAHPNVPGGADGSLPLINAAATLSSNYLAEMIRLGASVNGVDPDGDTALIISAMYGDIDCVKILLENDANTNLCGNHFGTALHVAAQEGYDEICLLLLEHGANPSIRGGPYDTVVQAAAYSGEQKCMKVLLDEKKAWSKTIDVNCQKGKCFTALHAAVVNREDGPLRLLLERKPNLNMVPATSTTALYAAVFAGSQRNACLLLEAGANPNIDREYGAKDDWYGKYGSALVAATVRDFHEDETDVLEYLLEQDLTTQAYQAALNTAFVLQRKDAFKLIYLSIKSKDQKKFGLNPRKLLAGFRVRAAKRNNKAVEQEKNNNDFSDDLEYYYQDIDDEEEIDNGDMYADREIDNPNVDATERQGNMYQTNDRSQNAGATGTLPRELPNRSRDTDARESTGTARPADNAGNSRNRNLAAEEACNDPRSVGNDNENQGYEPKTATRDVNAGGAGGRETRDEYGRGGNTREVADEDGSRSTQTRDVGNSFAKNSAGEDDYTGNRDARNRQTGSGYQRSRNRNADNGYSRDGAEGDDYTEDGNARNMPSENDNTRNRNSGARDPNAGYDEDEQAQGDFLQDDPEEDMPAAEDPEEERRKEEERLDEKRLEEERLEEERLEEERLEEESFEEERRAEEEDE</sequence>
<dbReference type="PANTHER" id="PTHR24198">
    <property type="entry name" value="ANKYRIN REPEAT AND PROTEIN KINASE DOMAIN-CONTAINING PROTEIN"/>
    <property type="match status" value="1"/>
</dbReference>
<name>A0A1E1M5D1_RHYSE</name>
<dbReference type="Gene3D" id="3.40.50.300">
    <property type="entry name" value="P-loop containing nucleotide triphosphate hydrolases"/>
    <property type="match status" value="1"/>
</dbReference>
<evidence type="ECO:0000256" key="2">
    <source>
        <dbReference type="ARBA" id="ARBA00023043"/>
    </source>
</evidence>
<feature type="compositionally biased region" description="Polar residues" evidence="4">
    <location>
        <begin position="1658"/>
        <end position="1671"/>
    </location>
</feature>
<feature type="domain" description="Nephrocystin 3-like N-terminal" evidence="5">
    <location>
        <begin position="337"/>
        <end position="484"/>
    </location>
</feature>
<dbReference type="SUPFAM" id="SSF53474">
    <property type="entry name" value="alpha/beta-Hydrolases"/>
    <property type="match status" value="1"/>
</dbReference>
<feature type="compositionally biased region" description="Polar residues" evidence="4">
    <location>
        <begin position="1769"/>
        <end position="1782"/>
    </location>
</feature>
<dbReference type="InterPro" id="IPR036770">
    <property type="entry name" value="Ankyrin_rpt-contain_sf"/>
</dbReference>
<evidence type="ECO:0000256" key="1">
    <source>
        <dbReference type="ARBA" id="ARBA00022737"/>
    </source>
</evidence>
<feature type="repeat" description="ANK" evidence="3">
    <location>
        <begin position="1010"/>
        <end position="1042"/>
    </location>
</feature>